<dbReference type="RefSeq" id="WP_203949030.1">
    <property type="nucleotide sequence ID" value="NZ_BOOR01000074.1"/>
</dbReference>
<feature type="transmembrane region" description="Helical" evidence="1">
    <location>
        <begin position="77"/>
        <end position="97"/>
    </location>
</feature>
<accession>A0A8J3Y1A7</accession>
<gene>
    <name evidence="2" type="ORF">Pth03_73300</name>
</gene>
<evidence type="ECO:0008006" key="4">
    <source>
        <dbReference type="Google" id="ProtNLM"/>
    </source>
</evidence>
<dbReference type="InterPro" id="IPR022062">
    <property type="entry name" value="DUF3618"/>
</dbReference>
<keyword evidence="3" id="KW-1185">Reference proteome</keyword>
<dbReference type="AlphaFoldDB" id="A0A8J3Y1A7"/>
<organism evidence="2 3">
    <name type="scientific">Planotetraspora thailandica</name>
    <dbReference type="NCBI Taxonomy" id="487172"/>
    <lineage>
        <taxon>Bacteria</taxon>
        <taxon>Bacillati</taxon>
        <taxon>Actinomycetota</taxon>
        <taxon>Actinomycetes</taxon>
        <taxon>Streptosporangiales</taxon>
        <taxon>Streptosporangiaceae</taxon>
        <taxon>Planotetraspora</taxon>
    </lineage>
</organism>
<proteinExistence type="predicted"/>
<protein>
    <recommendedName>
        <fullName evidence="4">DUF3618 domain-containing protein</fullName>
    </recommendedName>
</protein>
<dbReference type="Pfam" id="PF12277">
    <property type="entry name" value="DUF3618"/>
    <property type="match status" value="1"/>
</dbReference>
<name>A0A8J3Y1A7_9ACTN</name>
<dbReference type="EMBL" id="BOOR01000074">
    <property type="protein sequence ID" value="GII58941.1"/>
    <property type="molecule type" value="Genomic_DNA"/>
</dbReference>
<dbReference type="Proteomes" id="UP000605992">
    <property type="component" value="Unassembled WGS sequence"/>
</dbReference>
<keyword evidence="1" id="KW-1133">Transmembrane helix</keyword>
<evidence type="ECO:0000313" key="3">
    <source>
        <dbReference type="Proteomes" id="UP000605992"/>
    </source>
</evidence>
<keyword evidence="1" id="KW-0472">Membrane</keyword>
<reference evidence="2" key="1">
    <citation type="submission" date="2021-01" db="EMBL/GenBank/DDBJ databases">
        <title>Whole genome shotgun sequence of Planotetraspora thailandica NBRC 104271.</title>
        <authorList>
            <person name="Komaki H."/>
            <person name="Tamura T."/>
        </authorList>
    </citation>
    <scope>NUCLEOTIDE SEQUENCE</scope>
    <source>
        <strain evidence="2">NBRC 104271</strain>
    </source>
</reference>
<evidence type="ECO:0000256" key="1">
    <source>
        <dbReference type="SAM" id="Phobius"/>
    </source>
</evidence>
<comment type="caution">
    <text evidence="2">The sequence shown here is derived from an EMBL/GenBank/DDBJ whole genome shotgun (WGS) entry which is preliminary data.</text>
</comment>
<evidence type="ECO:0000313" key="2">
    <source>
        <dbReference type="EMBL" id="GII58941.1"/>
    </source>
</evidence>
<keyword evidence="1" id="KW-0812">Transmembrane</keyword>
<sequence length="102" mass="10867">MADTDPDALEREIERTRAELARTVDAIAERVSPKRVAERGVAKVKANAEHLASSIGELVGVSPGQKGAEEEYPPRSMAPVLVGLGAVLVVGAAIILLRRRSR</sequence>